<feature type="transmembrane region" description="Helical" evidence="7">
    <location>
        <begin position="21"/>
        <end position="43"/>
    </location>
</feature>
<dbReference type="InterPro" id="IPR011701">
    <property type="entry name" value="MFS"/>
</dbReference>
<evidence type="ECO:0000313" key="9">
    <source>
        <dbReference type="EMBL" id="MFC6726465.1"/>
    </source>
</evidence>
<evidence type="ECO:0000256" key="7">
    <source>
        <dbReference type="SAM" id="Phobius"/>
    </source>
</evidence>
<gene>
    <name evidence="9" type="ORF">ACFQE1_19280</name>
</gene>
<dbReference type="SUPFAM" id="SSF103473">
    <property type="entry name" value="MFS general substrate transporter"/>
    <property type="match status" value="1"/>
</dbReference>
<evidence type="ECO:0000259" key="8">
    <source>
        <dbReference type="PROSITE" id="PS50850"/>
    </source>
</evidence>
<dbReference type="Gene3D" id="1.20.1250.20">
    <property type="entry name" value="MFS general substrate transporter like domains"/>
    <property type="match status" value="1"/>
</dbReference>
<dbReference type="PROSITE" id="PS50850">
    <property type="entry name" value="MFS"/>
    <property type="match status" value="1"/>
</dbReference>
<reference evidence="9 10" key="1">
    <citation type="journal article" date="2019" name="Int. J. Syst. Evol. Microbiol.">
        <title>The Global Catalogue of Microorganisms (GCM) 10K type strain sequencing project: providing services to taxonomists for standard genome sequencing and annotation.</title>
        <authorList>
            <consortium name="The Broad Institute Genomics Platform"/>
            <consortium name="The Broad Institute Genome Sequencing Center for Infectious Disease"/>
            <person name="Wu L."/>
            <person name="Ma J."/>
        </authorList>
    </citation>
    <scope>NUCLEOTIDE SEQUENCE [LARGE SCALE GENOMIC DNA]</scope>
    <source>
        <strain evidence="9 10">NBRC 111368</strain>
    </source>
</reference>
<keyword evidence="6 7" id="KW-0472">Membrane</keyword>
<feature type="domain" description="Major facilitator superfamily (MFS) profile" evidence="8">
    <location>
        <begin position="21"/>
        <end position="109"/>
    </location>
</feature>
<feature type="transmembrane region" description="Helical" evidence="7">
    <location>
        <begin position="55"/>
        <end position="75"/>
    </location>
</feature>
<sequence>MSAPDPTSDSAPAAVRNPRRALATVVAIVFLDLLGFGVVIPILPFYVRSFAVSDVFIGLLAASYSVMQFGFAPILGRISDERGRRPVLMLSLAGSVVAWTVFGLAGEVE</sequence>
<keyword evidence="10" id="KW-1185">Reference proteome</keyword>
<keyword evidence="3" id="KW-1003">Cell membrane</keyword>
<dbReference type="EMBL" id="JBHSWU010001136">
    <property type="protein sequence ID" value="MFC6726465.1"/>
    <property type="molecule type" value="Genomic_DNA"/>
</dbReference>
<proteinExistence type="predicted"/>
<dbReference type="AlphaFoldDB" id="A0ABD5S4G8"/>
<dbReference type="PANTHER" id="PTHR43414">
    <property type="entry name" value="MULTIDRUG RESISTANCE PROTEIN MDTG"/>
    <property type="match status" value="1"/>
</dbReference>
<evidence type="ECO:0000256" key="3">
    <source>
        <dbReference type="ARBA" id="ARBA00022475"/>
    </source>
</evidence>
<evidence type="ECO:0000256" key="4">
    <source>
        <dbReference type="ARBA" id="ARBA00022692"/>
    </source>
</evidence>
<evidence type="ECO:0000256" key="1">
    <source>
        <dbReference type="ARBA" id="ARBA00004651"/>
    </source>
</evidence>
<comment type="subcellular location">
    <subcellularLocation>
        <location evidence="1">Cell membrane</location>
        <topology evidence="1">Multi-pass membrane protein</topology>
    </subcellularLocation>
</comment>
<dbReference type="Proteomes" id="UP001596328">
    <property type="component" value="Unassembled WGS sequence"/>
</dbReference>
<protein>
    <submittedName>
        <fullName evidence="9">MFS transporter</fullName>
    </submittedName>
</protein>
<keyword evidence="4 7" id="KW-0812">Transmembrane</keyword>
<evidence type="ECO:0000256" key="2">
    <source>
        <dbReference type="ARBA" id="ARBA00022448"/>
    </source>
</evidence>
<accession>A0ABD5S4G8</accession>
<feature type="transmembrane region" description="Helical" evidence="7">
    <location>
        <begin position="87"/>
        <end position="106"/>
    </location>
</feature>
<dbReference type="GO" id="GO:0005886">
    <property type="term" value="C:plasma membrane"/>
    <property type="evidence" value="ECO:0007669"/>
    <property type="project" value="UniProtKB-SubCell"/>
</dbReference>
<keyword evidence="5 7" id="KW-1133">Transmembrane helix</keyword>
<evidence type="ECO:0000313" key="10">
    <source>
        <dbReference type="Proteomes" id="UP001596328"/>
    </source>
</evidence>
<comment type="caution">
    <text evidence="9">The sequence shown here is derived from an EMBL/GenBank/DDBJ whole genome shotgun (WGS) entry which is preliminary data.</text>
</comment>
<dbReference type="Pfam" id="PF07690">
    <property type="entry name" value="MFS_1"/>
    <property type="match status" value="1"/>
</dbReference>
<dbReference type="PRINTS" id="PR01035">
    <property type="entry name" value="TCRTETA"/>
</dbReference>
<name>A0ABD5S4G8_9EURY</name>
<dbReference type="PANTHER" id="PTHR43414:SF6">
    <property type="entry name" value="MULTIDRUG RESISTANCE PROTEIN MDTG"/>
    <property type="match status" value="1"/>
</dbReference>
<dbReference type="InterPro" id="IPR001958">
    <property type="entry name" value="Tet-R_TetA/multi-R_MdtG-like"/>
</dbReference>
<dbReference type="InterPro" id="IPR036259">
    <property type="entry name" value="MFS_trans_sf"/>
</dbReference>
<organism evidence="9 10">
    <name type="scientific">Halobium palmae</name>
    <dbReference type="NCBI Taxonomy" id="1776492"/>
    <lineage>
        <taxon>Archaea</taxon>
        <taxon>Methanobacteriati</taxon>
        <taxon>Methanobacteriota</taxon>
        <taxon>Stenosarchaea group</taxon>
        <taxon>Halobacteria</taxon>
        <taxon>Halobacteriales</taxon>
        <taxon>Haloferacaceae</taxon>
        <taxon>Halobium</taxon>
    </lineage>
</organism>
<dbReference type="InterPro" id="IPR020846">
    <property type="entry name" value="MFS_dom"/>
</dbReference>
<feature type="non-terminal residue" evidence="9">
    <location>
        <position position="109"/>
    </location>
</feature>
<keyword evidence="2" id="KW-0813">Transport</keyword>
<evidence type="ECO:0000256" key="5">
    <source>
        <dbReference type="ARBA" id="ARBA00022989"/>
    </source>
</evidence>
<evidence type="ECO:0000256" key="6">
    <source>
        <dbReference type="ARBA" id="ARBA00023136"/>
    </source>
</evidence>